<evidence type="ECO:0000313" key="8">
    <source>
        <dbReference type="Proteomes" id="UP000242757"/>
    </source>
</evidence>
<dbReference type="InterPro" id="IPR036390">
    <property type="entry name" value="WH_DNA-bd_sf"/>
</dbReference>
<gene>
    <name evidence="7" type="ORF">B6S08_01200</name>
</gene>
<comment type="similarity">
    <text evidence="1">Belongs to the LysR transcriptional regulatory family.</text>
</comment>
<evidence type="ECO:0000256" key="3">
    <source>
        <dbReference type="ARBA" id="ARBA00023125"/>
    </source>
</evidence>
<keyword evidence="4" id="KW-0804">Transcription</keyword>
<dbReference type="RefSeq" id="WP_094198965.1">
    <property type="nucleotide sequence ID" value="NZ_NBIM01000001.1"/>
</dbReference>
<dbReference type="InterPro" id="IPR036388">
    <property type="entry name" value="WH-like_DNA-bd_sf"/>
</dbReference>
<evidence type="ECO:0000313" key="6">
    <source>
        <dbReference type="EMBL" id="AEQ39093.1"/>
    </source>
</evidence>
<dbReference type="AlphaFoldDB" id="G5CZE1"/>
<accession>G5CZE1</accession>
<keyword evidence="3" id="KW-0238">DNA-binding</keyword>
<dbReference type="InterPro" id="IPR058163">
    <property type="entry name" value="LysR-type_TF_proteobact-type"/>
</dbReference>
<dbReference type="EMBL" id="NBIM01000001">
    <property type="protein sequence ID" value="OXY82186.1"/>
    <property type="molecule type" value="Genomic_DNA"/>
</dbReference>
<sequence>MNNTDNPLLNRLTQAAPLLAVIGKELSFTKAAEILGIQQSAVSHRVRSLEEALGLRLFDRTTRRLSPTPAGRIVCEAAAQAAAIWPQALERLSRLHTGSHVQLSVASSLAMKWLIPLLNRSAEYGVEVAINVQDELSRFDHDAIDAAIRFGTGPYPGLHAVHLCHAQLQPVVSPHLTKHHGSLAWLASGELPLLSDRRGERDGTDFSWQHYFAQQGMTAPETSEQHRFDRADLMLQAAINGMGIGLGRTLLIEQDLDSGFLRKVGPALALKSSYWLVCTPGFAQTERHAHLRRWLTALVKQKPAR</sequence>
<dbReference type="EMBL" id="JN541238">
    <property type="protein sequence ID" value="AEQ39093.1"/>
    <property type="molecule type" value="Genomic_DNA"/>
</dbReference>
<keyword evidence="8" id="KW-1185">Reference proteome</keyword>
<dbReference type="PRINTS" id="PR00039">
    <property type="entry name" value="HTHLYSR"/>
</dbReference>
<evidence type="ECO:0000256" key="4">
    <source>
        <dbReference type="ARBA" id="ARBA00023163"/>
    </source>
</evidence>
<name>G5CZE1_9GAMM</name>
<dbReference type="PANTHER" id="PTHR30537:SF74">
    <property type="entry name" value="HTH-TYPE TRANSCRIPTIONAL REGULATOR TRPI"/>
    <property type="match status" value="1"/>
</dbReference>
<keyword evidence="2" id="KW-0805">Transcription regulation</keyword>
<evidence type="ECO:0000256" key="2">
    <source>
        <dbReference type="ARBA" id="ARBA00023015"/>
    </source>
</evidence>
<dbReference type="GO" id="GO:0006351">
    <property type="term" value="P:DNA-templated transcription"/>
    <property type="evidence" value="ECO:0007669"/>
    <property type="project" value="TreeGrafter"/>
</dbReference>
<dbReference type="SUPFAM" id="SSF46785">
    <property type="entry name" value="Winged helix' DNA-binding domain"/>
    <property type="match status" value="1"/>
</dbReference>
<dbReference type="Pfam" id="PF00126">
    <property type="entry name" value="HTH_1"/>
    <property type="match status" value="1"/>
</dbReference>
<dbReference type="InterPro" id="IPR000847">
    <property type="entry name" value="LysR_HTH_N"/>
</dbReference>
<dbReference type="PANTHER" id="PTHR30537">
    <property type="entry name" value="HTH-TYPE TRANSCRIPTIONAL REGULATOR"/>
    <property type="match status" value="1"/>
</dbReference>
<protein>
    <submittedName>
        <fullName evidence="6 7">Transcriptional regulator</fullName>
    </submittedName>
</protein>
<dbReference type="Gene3D" id="1.10.10.10">
    <property type="entry name" value="Winged helix-like DNA-binding domain superfamily/Winged helix DNA-binding domain"/>
    <property type="match status" value="1"/>
</dbReference>
<dbReference type="InterPro" id="IPR005119">
    <property type="entry name" value="LysR_subst-bd"/>
</dbReference>
<organism evidence="6">
    <name type="scientific">Oceanimonas doudoroffii</name>
    <dbReference type="NCBI Taxonomy" id="84158"/>
    <lineage>
        <taxon>Bacteria</taxon>
        <taxon>Pseudomonadati</taxon>
        <taxon>Pseudomonadota</taxon>
        <taxon>Gammaproteobacteria</taxon>
        <taxon>Aeromonadales</taxon>
        <taxon>Aeromonadaceae</taxon>
        <taxon>Oceanimonas</taxon>
    </lineage>
</organism>
<dbReference type="CDD" id="cd08432">
    <property type="entry name" value="PBP2_GcdR_TrpI_HvrB_AmpR_like"/>
    <property type="match status" value="1"/>
</dbReference>
<reference evidence="7 8" key="2">
    <citation type="submission" date="2017-08" db="EMBL/GenBank/DDBJ databases">
        <title>A Genome Sequence of Oceanimonas doudoroffii ATCC 27123T.</title>
        <authorList>
            <person name="Brennan M.A."/>
            <person name="Maclea K.S."/>
            <person name="Mcclelland W.D."/>
            <person name="Trachtenberg A.M."/>
        </authorList>
    </citation>
    <scope>NUCLEOTIDE SEQUENCE [LARGE SCALE GENOMIC DNA]</scope>
    <source>
        <strain evidence="7 8">ATCC 27123</strain>
    </source>
</reference>
<evidence type="ECO:0000256" key="1">
    <source>
        <dbReference type="ARBA" id="ARBA00009437"/>
    </source>
</evidence>
<evidence type="ECO:0000313" key="7">
    <source>
        <dbReference type="EMBL" id="OXY82186.1"/>
    </source>
</evidence>
<proteinExistence type="inferred from homology"/>
<evidence type="ECO:0000259" key="5">
    <source>
        <dbReference type="PROSITE" id="PS50931"/>
    </source>
</evidence>
<dbReference type="Gene3D" id="3.40.190.10">
    <property type="entry name" value="Periplasmic binding protein-like II"/>
    <property type="match status" value="2"/>
</dbReference>
<dbReference type="OrthoDB" id="5526340at2"/>
<dbReference type="SUPFAM" id="SSF53850">
    <property type="entry name" value="Periplasmic binding protein-like II"/>
    <property type="match status" value="1"/>
</dbReference>
<dbReference type="GO" id="GO:0003700">
    <property type="term" value="F:DNA-binding transcription factor activity"/>
    <property type="evidence" value="ECO:0007669"/>
    <property type="project" value="InterPro"/>
</dbReference>
<reference evidence="6" key="1">
    <citation type="submission" date="2011-07" db="EMBL/GenBank/DDBJ databases">
        <title>Multiple DMSP Lyases in the gamma-Proteobacterium Oceanimonas doudoroffii.</title>
        <authorList>
            <person name="Curson A.R.J."/>
            <person name="Fowler E.K."/>
            <person name="Dickens S."/>
            <person name="Johnston A.W.B."/>
            <person name="Todd J.D."/>
        </authorList>
    </citation>
    <scope>NUCLEOTIDE SEQUENCE</scope>
    <source>
        <strain evidence="6">DSM 7028</strain>
    </source>
</reference>
<feature type="domain" description="HTH lysR-type" evidence="5">
    <location>
        <begin position="24"/>
        <end position="68"/>
    </location>
</feature>
<dbReference type="Proteomes" id="UP000242757">
    <property type="component" value="Unassembled WGS sequence"/>
</dbReference>
<dbReference type="PROSITE" id="PS50931">
    <property type="entry name" value="HTH_LYSR"/>
    <property type="match status" value="1"/>
</dbReference>
<dbReference type="Pfam" id="PF03466">
    <property type="entry name" value="LysR_substrate"/>
    <property type="match status" value="1"/>
</dbReference>
<dbReference type="GO" id="GO:0043565">
    <property type="term" value="F:sequence-specific DNA binding"/>
    <property type="evidence" value="ECO:0007669"/>
    <property type="project" value="TreeGrafter"/>
</dbReference>